<proteinExistence type="predicted"/>
<dbReference type="RefSeq" id="WP_198513563.1">
    <property type="nucleotide sequence ID" value="NZ_JAAORC010000002.1"/>
</dbReference>
<reference evidence="1" key="1">
    <citation type="submission" date="2020-03" db="EMBL/GenBank/DDBJ databases">
        <title>Genome differentiation and subclade ecological adaptation of Prochlorococcus HLII clade in the global ocean.</title>
        <authorList>
            <person name="Yan W."/>
            <person name="Fen X."/>
            <person name="Zhang W."/>
        </authorList>
    </citation>
    <scope>NUCLEOTIDE SEQUENCE</scope>
    <source>
        <strain evidence="1">XMU1401</strain>
    </source>
</reference>
<evidence type="ECO:0000313" key="2">
    <source>
        <dbReference type="Proteomes" id="UP000666562"/>
    </source>
</evidence>
<sequence>MKLQTQFTVPKKELKDLDYVKKVDFLEVTLNKKCIDYPNQEDCLVCCN</sequence>
<name>A0A8I1X1C7_PROMR</name>
<dbReference type="Proteomes" id="UP000666562">
    <property type="component" value="Unassembled WGS sequence"/>
</dbReference>
<dbReference type="EMBL" id="JAAORC010000002">
    <property type="protein sequence ID" value="MBO8223450.1"/>
    <property type="molecule type" value="Genomic_DNA"/>
</dbReference>
<evidence type="ECO:0000313" key="1">
    <source>
        <dbReference type="EMBL" id="MBO8223450.1"/>
    </source>
</evidence>
<gene>
    <name evidence="1" type="ORF">HA142_07995</name>
</gene>
<dbReference type="AlphaFoldDB" id="A0A8I1X1C7"/>
<organism evidence="1 2">
    <name type="scientific">Prochlorococcus marinus str. XMU1401</name>
    <dbReference type="NCBI Taxonomy" id="2052594"/>
    <lineage>
        <taxon>Bacteria</taxon>
        <taxon>Bacillati</taxon>
        <taxon>Cyanobacteriota</taxon>
        <taxon>Cyanophyceae</taxon>
        <taxon>Synechococcales</taxon>
        <taxon>Prochlorococcaceae</taxon>
        <taxon>Prochlorococcus</taxon>
    </lineage>
</organism>
<accession>A0A8I1X1C7</accession>
<comment type="caution">
    <text evidence="1">The sequence shown here is derived from an EMBL/GenBank/DDBJ whole genome shotgun (WGS) entry which is preliminary data.</text>
</comment>
<protein>
    <submittedName>
        <fullName evidence="1">Uncharacterized protein</fullName>
    </submittedName>
</protein>